<reference evidence="1" key="2">
    <citation type="journal article" date="2000" name="Genome Res.">
        <title>Normalization and subtraction of cap-trapper-selected cDNAs to prepare full-length cDNA libraries for rapid discovery of new genes.</title>
        <authorList>
            <person name="Carninci P."/>
            <person name="Shibata Y."/>
            <person name="Hayatsu N."/>
            <person name="Sugahara Y."/>
            <person name="Shibata K."/>
            <person name="Itoh M."/>
            <person name="Konno H."/>
            <person name="Okazaki Y."/>
            <person name="Muramatsu M."/>
            <person name="Hayashizaki Y."/>
        </authorList>
    </citation>
    <scope>NUCLEOTIDE SEQUENCE</scope>
    <source>
        <strain evidence="1">C57BL/6J</strain>
        <tissue evidence="1">Head</tissue>
    </source>
</reference>
<reference evidence="1" key="8">
    <citation type="journal article" date="2005" name="Science">
        <title>Antisense Transcription in the Mammalian Transcriptome.</title>
        <authorList>
            <consortium name="RIKEN Genome Exploration Research Group and Genome Science Group (Genome Network Project Core Group) and the FANTOM Consortium"/>
        </authorList>
    </citation>
    <scope>NUCLEOTIDE SEQUENCE</scope>
    <source>
        <strain evidence="1">C57BL/6J</strain>
        <tissue evidence="1">Head</tissue>
    </source>
</reference>
<dbReference type="EMBL" id="AK048065">
    <property type="protein sequence ID" value="BAC33232.1"/>
    <property type="molecule type" value="mRNA"/>
</dbReference>
<dbReference type="HOGENOM" id="CLU_2020523_0_0_1"/>
<reference evidence="1" key="3">
    <citation type="journal article" date="2000" name="Genome Res.">
        <title>RIKEN integrated sequence analysis (RISA) system--384-format sequencing pipeline with 384 multicapillary sequencer.</title>
        <authorList>
            <person name="Shibata K."/>
            <person name="Itoh M."/>
            <person name="Aizawa K."/>
            <person name="Nagaoka S."/>
            <person name="Sasaki N."/>
            <person name="Carninci P."/>
            <person name="Konno H."/>
            <person name="Akiyama J."/>
            <person name="Nishi K."/>
            <person name="Kitsunai T."/>
            <person name="Tashiro H."/>
            <person name="Itoh M."/>
            <person name="Sumi N."/>
            <person name="Ishii Y."/>
            <person name="Nakamura S."/>
            <person name="Hazama M."/>
            <person name="Nishine T."/>
            <person name="Harada A."/>
            <person name="Yamamoto R."/>
            <person name="Matsumoto H."/>
            <person name="Sakaguchi S."/>
            <person name="Ikegami T."/>
            <person name="Kashiwagi K."/>
            <person name="Fujiwake S."/>
            <person name="Inoue K."/>
            <person name="Togawa Y."/>
            <person name="Izawa M."/>
            <person name="Ohara E."/>
            <person name="Watahiki M."/>
            <person name="Yoneda Y."/>
            <person name="Ishikawa T."/>
            <person name="Ozawa K."/>
            <person name="Tanaka T."/>
            <person name="Matsuura S."/>
            <person name="Kawai J."/>
            <person name="Okazaki Y."/>
            <person name="Muramatsu M."/>
            <person name="Inoue Y."/>
            <person name="Kira A."/>
            <person name="Hayashizaki Y."/>
        </authorList>
    </citation>
    <scope>NUCLEOTIDE SEQUENCE</scope>
    <source>
        <strain evidence="1">C57BL/6J</strain>
        <tissue evidence="1">Head</tissue>
    </source>
</reference>
<dbReference type="MGI" id="MGI:3642482">
    <property type="gene designation" value="C130032M10Rik"/>
</dbReference>
<reference evidence="1" key="5">
    <citation type="submission" date="2001-07" db="EMBL/GenBank/DDBJ databases">
        <authorList>
            <person name="Adachi J."/>
            <person name="Aizawa K."/>
            <person name="Akimura T."/>
            <person name="Arakawa T."/>
            <person name="Bono H."/>
            <person name="Carninci P."/>
            <person name="Fukuda S."/>
            <person name="Furuno M."/>
            <person name="Hanagaki T."/>
            <person name="Hara A."/>
            <person name="Hashizume W."/>
            <person name="Hayashida K."/>
            <person name="Hayatsu N."/>
            <person name="Hiramoto K."/>
            <person name="Hiraoka T."/>
            <person name="Hirozane T."/>
            <person name="Hori F."/>
            <person name="Imotani K."/>
            <person name="Ishii Y."/>
            <person name="Itoh M."/>
            <person name="Kagawa I."/>
            <person name="Kasukawa T."/>
            <person name="Katoh H."/>
            <person name="Kawai J."/>
            <person name="Kojima Y."/>
            <person name="Kondo S."/>
            <person name="Konno H."/>
            <person name="Kouda M."/>
            <person name="Koya S."/>
            <person name="Kurihara C."/>
            <person name="Matsuyama T."/>
            <person name="Miyazaki A."/>
            <person name="Murata M."/>
            <person name="Nakamura M."/>
            <person name="Nishi K."/>
            <person name="Nomura K."/>
            <person name="Numazaki R."/>
            <person name="Ohno M."/>
            <person name="Ohsato N."/>
            <person name="Okazaki Y."/>
            <person name="Saito R."/>
            <person name="Saitoh H."/>
            <person name="Sakai C."/>
            <person name="Sakai K."/>
            <person name="Sakazume N."/>
            <person name="Sano H."/>
            <person name="Sasaki D."/>
            <person name="Shibata K."/>
            <person name="Shinagawa A."/>
            <person name="Shiraki T."/>
            <person name="Sogabe Y."/>
            <person name="Tagami M."/>
            <person name="Tagawa A."/>
            <person name="Takahashi F."/>
            <person name="Takaku-Akahira S."/>
            <person name="Takeda Y."/>
            <person name="Tanaka T."/>
            <person name="Tomaru A."/>
            <person name="Toya T."/>
            <person name="Yasunishi A."/>
            <person name="Muramatsu M."/>
            <person name="Hayashizaki Y."/>
        </authorList>
    </citation>
    <scope>NUCLEOTIDE SEQUENCE</scope>
    <source>
        <strain evidence="1">C57BL/6J</strain>
        <tissue evidence="1">Head</tissue>
    </source>
</reference>
<evidence type="ECO:0000313" key="1">
    <source>
        <dbReference type="EMBL" id="BAC33232.1"/>
    </source>
</evidence>
<organism evidence="1">
    <name type="scientific">Mus musculus</name>
    <name type="common">Mouse</name>
    <dbReference type="NCBI Taxonomy" id="10090"/>
    <lineage>
        <taxon>Eukaryota</taxon>
        <taxon>Metazoa</taxon>
        <taxon>Chordata</taxon>
        <taxon>Craniata</taxon>
        <taxon>Vertebrata</taxon>
        <taxon>Euteleostomi</taxon>
        <taxon>Mammalia</taxon>
        <taxon>Eutheria</taxon>
        <taxon>Euarchontoglires</taxon>
        <taxon>Glires</taxon>
        <taxon>Rodentia</taxon>
        <taxon>Myomorpha</taxon>
        <taxon>Muroidea</taxon>
        <taxon>Muridae</taxon>
        <taxon>Murinae</taxon>
        <taxon>Mus</taxon>
        <taxon>Mus</taxon>
    </lineage>
</organism>
<reference evidence="1" key="4">
    <citation type="journal article" date="2001" name="Nature">
        <title>Functional annotation of a full-length mouse cDNA collection.</title>
        <authorList>
            <consortium name="The RIKEN Genome Exploration Research Group Phase II Team and the FANTOM Consortium"/>
        </authorList>
    </citation>
    <scope>NUCLEOTIDE SEQUENCE</scope>
    <source>
        <strain evidence="1">C57BL/6J</strain>
        <tissue evidence="1">Head</tissue>
    </source>
</reference>
<reference evidence="1" key="7">
    <citation type="journal article" date="2005" name="Science">
        <title>The Transcriptional Landscape of the Mammalian Genome.</title>
        <authorList>
            <consortium name="The FANTOM Consortium"/>
            <consortium name="Riken Genome Exploration Research Group and Genome Science Group (Genome Network Project Core Group)"/>
        </authorList>
    </citation>
    <scope>NUCLEOTIDE SEQUENCE</scope>
    <source>
        <strain evidence="1">C57BL/6J</strain>
        <tissue evidence="1">Head</tissue>
    </source>
</reference>
<protein>
    <submittedName>
        <fullName evidence="1">Uncharacterized protein</fullName>
    </submittedName>
</protein>
<sequence>RELTGEAVSPFTFHNSSHSRSSRAFLWRAVTALTSDWTTFAFISTCSATVWACSMLSCKSKQNLETLEGTSPPTSHTATSKRPVGLVLAGTRGCVTESCWQRLSLFVSEVAPPVSIRLLRNTL</sequence>
<reference evidence="1" key="6">
    <citation type="journal article" date="2002" name="Nature">
        <title>Analysis of the mouse transcriptome based on functional annotation of 60,770 full-length cDNAs.</title>
        <authorList>
            <consortium name="The FANTOM Consortium and the RIKEN Genome Exploration Research Group Phase I and II Team"/>
        </authorList>
    </citation>
    <scope>NUCLEOTIDE SEQUENCE</scope>
    <source>
        <strain evidence="1">C57BL/6J</strain>
        <tissue evidence="1">Head</tissue>
    </source>
</reference>
<reference evidence="1" key="1">
    <citation type="journal article" date="1999" name="Methods Enzymol.">
        <title>High-efficiency full-length cDNA cloning.</title>
        <authorList>
            <person name="Carninci P."/>
            <person name="Hayashizaki Y."/>
        </authorList>
    </citation>
    <scope>NUCLEOTIDE SEQUENCE</scope>
    <source>
        <strain evidence="1">C57BL/6J</strain>
        <tissue evidence="1">Head</tissue>
    </source>
</reference>
<proteinExistence type="evidence at transcript level"/>
<accession>Q8C888</accession>
<evidence type="ECO:0000313" key="2">
    <source>
        <dbReference type="MGI" id="MGI:3642482"/>
    </source>
</evidence>
<gene>
    <name evidence="2" type="primary">C130032M10Rik</name>
</gene>
<dbReference type="AlphaFoldDB" id="Q8C888"/>
<name>Q8C888_MOUSE</name>
<feature type="non-terminal residue" evidence="1">
    <location>
        <position position="1"/>
    </location>
</feature>
<dbReference type="RNAct" id="Q8C888">
    <property type="molecule type" value="protein"/>
</dbReference>
<dbReference type="AGR" id="MGI:3642482"/>